<keyword evidence="2" id="KW-1185">Reference proteome</keyword>
<dbReference type="OrthoDB" id="1749428at2759"/>
<dbReference type="PANTHER" id="PTHR31669">
    <property type="entry name" value="PROTEIN FAR1-RELATED SEQUENCE 10-RELATED"/>
    <property type="match status" value="1"/>
</dbReference>
<evidence type="ECO:0000313" key="2">
    <source>
        <dbReference type="Proteomes" id="UP000693970"/>
    </source>
</evidence>
<comment type="caution">
    <text evidence="1">The sequence shown here is derived from an EMBL/GenBank/DDBJ whole genome shotgun (WGS) entry which is preliminary data.</text>
</comment>
<reference evidence="1" key="2">
    <citation type="submission" date="2021-04" db="EMBL/GenBank/DDBJ databases">
        <authorList>
            <person name="Podell S."/>
        </authorList>
    </citation>
    <scope>NUCLEOTIDE SEQUENCE</scope>
    <source>
        <strain evidence="1">Hildebrandi</strain>
    </source>
</reference>
<protein>
    <submittedName>
        <fullName evidence="1">Uncharacterized protein</fullName>
    </submittedName>
</protein>
<organism evidence="1 2">
    <name type="scientific">Nitzschia inconspicua</name>
    <dbReference type="NCBI Taxonomy" id="303405"/>
    <lineage>
        <taxon>Eukaryota</taxon>
        <taxon>Sar</taxon>
        <taxon>Stramenopiles</taxon>
        <taxon>Ochrophyta</taxon>
        <taxon>Bacillariophyta</taxon>
        <taxon>Bacillariophyceae</taxon>
        <taxon>Bacillariophycidae</taxon>
        <taxon>Bacillariales</taxon>
        <taxon>Bacillariaceae</taxon>
        <taxon>Nitzschia</taxon>
    </lineage>
</organism>
<dbReference type="AlphaFoldDB" id="A0A9K3KDB2"/>
<dbReference type="EMBL" id="JAGRRH010000026">
    <property type="protein sequence ID" value="KAG7341543.1"/>
    <property type="molecule type" value="Genomic_DNA"/>
</dbReference>
<sequence length="555" mass="61934">MWPALTLIQPIISPPDVENSPATARDIANPQIDPASNALAADVVTEAPTVAVDTPYTPEQVAVIEEIAEEASSMFCVGATCQSSGELRDAVRKFAHKKGFSVTSFGNRFSCSRCAEAPCYRAKRLKKQQQTAPEKRRKRNTTRVGCSFQVSYTHLNRREKRADQPIRINASTCYRHSNGCFPSSSQLSIEKRKAGAVTAAVNESRIKSILTVMATGQRMPPEMLRRLVRPLYPPGTSLDSKLLFNIRLKIKRMLAKGDIDLASHTVTKADEAHLLSNTEDLDYLQSPEFLTEAFLQFRELLEESLGDQNDVQNILHYLDKMVKCDPTFDYRVGRSSDGTVTGFVWQTGVMRRDFELYGDVLFVDCMGKSINTKRWPINTIAMLDVAMDMMKEARKREALCSLCLKPGQRVVKCPKISEAKATLIGPDNLAGFTDGLGDPMFCVVEEPCGSVRETIKEWMQPGRNIPVEAVHLVVRKCFYSATRQDSSRNVVEVFVWGEGGTPVGGHCPAYYPVNKVAQWILTNCNARRRKKHILSSLQKPVQGLSQHLYDYGTSP</sequence>
<dbReference type="PANTHER" id="PTHR31669:SF302">
    <property type="entry name" value="PROTEIN FAR1-RELATED SEQUENCE"/>
    <property type="match status" value="1"/>
</dbReference>
<gene>
    <name evidence="1" type="ORF">IV203_023495</name>
</gene>
<name>A0A9K3KDB2_9STRA</name>
<proteinExistence type="predicted"/>
<dbReference type="Proteomes" id="UP000693970">
    <property type="component" value="Unassembled WGS sequence"/>
</dbReference>
<reference evidence="1" key="1">
    <citation type="journal article" date="2021" name="Sci. Rep.">
        <title>Diploid genomic architecture of Nitzschia inconspicua, an elite biomass production diatom.</title>
        <authorList>
            <person name="Oliver A."/>
            <person name="Podell S."/>
            <person name="Pinowska A."/>
            <person name="Traller J.C."/>
            <person name="Smith S.R."/>
            <person name="McClure R."/>
            <person name="Beliaev A."/>
            <person name="Bohutskyi P."/>
            <person name="Hill E.A."/>
            <person name="Rabines A."/>
            <person name="Zheng H."/>
            <person name="Allen L.Z."/>
            <person name="Kuo A."/>
            <person name="Grigoriev I.V."/>
            <person name="Allen A.E."/>
            <person name="Hazlebeck D."/>
            <person name="Allen E.E."/>
        </authorList>
    </citation>
    <scope>NUCLEOTIDE SEQUENCE</scope>
    <source>
        <strain evidence="1">Hildebrandi</strain>
    </source>
</reference>
<evidence type="ECO:0000313" key="1">
    <source>
        <dbReference type="EMBL" id="KAG7341543.1"/>
    </source>
</evidence>
<dbReference type="GO" id="GO:0006355">
    <property type="term" value="P:regulation of DNA-templated transcription"/>
    <property type="evidence" value="ECO:0007669"/>
    <property type="project" value="InterPro"/>
</dbReference>
<dbReference type="InterPro" id="IPR031052">
    <property type="entry name" value="FHY3/FAR1"/>
</dbReference>
<accession>A0A9K3KDB2</accession>